<dbReference type="SUPFAM" id="SSF64182">
    <property type="entry name" value="DHH phosphoesterases"/>
    <property type="match status" value="1"/>
</dbReference>
<dbReference type="InterPro" id="IPR001667">
    <property type="entry name" value="DDH_dom"/>
</dbReference>
<feature type="domain" description="DDH" evidence="1">
    <location>
        <begin position="13"/>
        <end position="71"/>
    </location>
</feature>
<sequence>MVAAPSLLADVHRVVVIDHHRRAEEFIKDSVLVYMEPYASSTAELVTELLEYQPNERPLDVIEATAMLGGIAVDTKNFTLRTGFRTFDAASYLRAHGADTILVQKFLSDDLTQFNQRAKLIRKTELYKSNAAIAVGEPDQTYDQVLLAQTADTLLMLEGIRTSFVIGKRMDGLIGVSARSLGDMNVQIIMESLGGGGHLNNAATQMADITLEEATDRVKKAVDLYLEGGLS</sequence>
<dbReference type="Pfam" id="PF01368">
    <property type="entry name" value="DHH"/>
    <property type="match status" value="1"/>
</dbReference>
<evidence type="ECO:0000259" key="2">
    <source>
        <dbReference type="Pfam" id="PF02272"/>
    </source>
</evidence>
<dbReference type="Gene3D" id="3.10.310.30">
    <property type="match status" value="1"/>
</dbReference>
<gene>
    <name evidence="3" type="ORF">NBRC111894_4436</name>
</gene>
<dbReference type="PANTHER" id="PTHR47618">
    <property type="entry name" value="BIFUNCTIONAL OLIGORIBONUCLEASE AND PAP PHOSPHATASE NRNA"/>
    <property type="match status" value="1"/>
</dbReference>
<proteinExistence type="predicted"/>
<name>A0A4Y1ZI65_9BACL</name>
<dbReference type="AlphaFoldDB" id="A0A4Y1ZI65"/>
<accession>A0A4Y1ZI65</accession>
<dbReference type="Proteomes" id="UP000319716">
    <property type="component" value="Unassembled WGS sequence"/>
</dbReference>
<dbReference type="InterPro" id="IPR051319">
    <property type="entry name" value="Oligoribo/pAp-PDE_c-di-AMP_PDE"/>
</dbReference>
<feature type="domain" description="DHHA1" evidence="2">
    <location>
        <begin position="139"/>
        <end position="226"/>
    </location>
</feature>
<evidence type="ECO:0000313" key="4">
    <source>
        <dbReference type="Proteomes" id="UP000319716"/>
    </source>
</evidence>
<dbReference type="PANTHER" id="PTHR47618:SF2">
    <property type="entry name" value="CYCLIC-DI-AMP PHOSPHODIESTERASE GDPP"/>
    <property type="match status" value="1"/>
</dbReference>
<dbReference type="InterPro" id="IPR038763">
    <property type="entry name" value="DHH_sf"/>
</dbReference>
<dbReference type="GO" id="GO:0003676">
    <property type="term" value="F:nucleic acid binding"/>
    <property type="evidence" value="ECO:0007669"/>
    <property type="project" value="InterPro"/>
</dbReference>
<organism evidence="3 4">
    <name type="scientific">Sporolactobacillus inulinus</name>
    <dbReference type="NCBI Taxonomy" id="2078"/>
    <lineage>
        <taxon>Bacteria</taxon>
        <taxon>Bacillati</taxon>
        <taxon>Bacillota</taxon>
        <taxon>Bacilli</taxon>
        <taxon>Bacillales</taxon>
        <taxon>Sporolactobacillaceae</taxon>
        <taxon>Sporolactobacillus</taxon>
    </lineage>
</organism>
<dbReference type="InterPro" id="IPR003156">
    <property type="entry name" value="DHHA1_dom"/>
</dbReference>
<dbReference type="EMBL" id="BEXB01000067">
    <property type="protein sequence ID" value="GAY78882.1"/>
    <property type="molecule type" value="Genomic_DNA"/>
</dbReference>
<reference evidence="3 4" key="1">
    <citation type="submission" date="2017-11" db="EMBL/GenBank/DDBJ databases">
        <title>Draft Genome Sequence of Sporolactobacillus inulinus NBRC 111894 Isolated from Koso, a Japanese Sugar-Vegetable Fermented Beverage.</title>
        <authorList>
            <person name="Chiou T.Y."/>
            <person name="Oshima K."/>
            <person name="Suda W."/>
            <person name="Hattori M."/>
            <person name="Takahashi T."/>
        </authorList>
    </citation>
    <scope>NUCLEOTIDE SEQUENCE [LARGE SCALE GENOMIC DNA]</scope>
    <source>
        <strain evidence="3 4">NBRC111894</strain>
    </source>
</reference>
<dbReference type="Pfam" id="PF02272">
    <property type="entry name" value="DHHA1"/>
    <property type="match status" value="1"/>
</dbReference>
<evidence type="ECO:0000259" key="1">
    <source>
        <dbReference type="Pfam" id="PF01368"/>
    </source>
</evidence>
<comment type="caution">
    <text evidence="3">The sequence shown here is derived from an EMBL/GenBank/DDBJ whole genome shotgun (WGS) entry which is preliminary data.</text>
</comment>
<dbReference type="Gene3D" id="3.90.1640.10">
    <property type="entry name" value="inorganic pyrophosphatase (n-terminal core)"/>
    <property type="match status" value="1"/>
</dbReference>
<evidence type="ECO:0000313" key="3">
    <source>
        <dbReference type="EMBL" id="GAY78882.1"/>
    </source>
</evidence>
<protein>
    <submittedName>
        <fullName evidence="3">Phosphoesterase, DHH family protein</fullName>
    </submittedName>
</protein>